<evidence type="ECO:0000313" key="2">
    <source>
        <dbReference type="Proteomes" id="UP000809273"/>
    </source>
</evidence>
<dbReference type="EMBL" id="JAFGIX010000054">
    <property type="protein sequence ID" value="MBN1573704.1"/>
    <property type="molecule type" value="Genomic_DNA"/>
</dbReference>
<dbReference type="Proteomes" id="UP000809273">
    <property type="component" value="Unassembled WGS sequence"/>
</dbReference>
<name>A0A9D8KGE6_9DELT</name>
<protein>
    <submittedName>
        <fullName evidence="1">Uncharacterized protein</fullName>
    </submittedName>
</protein>
<accession>A0A9D8KGE6</accession>
<dbReference type="AlphaFoldDB" id="A0A9D8KGE6"/>
<gene>
    <name evidence="1" type="ORF">JW984_10965</name>
</gene>
<sequence>MIDIAIENSYVFGHATRHYGPGLSNPSPPGSPFMGSPSIQIQGYNIYADVSYYNDLLRVGVAFIMGSGQHHFWNDPPTFPNLYSLQNINVNYISQDDFAFNNILVGTGGGTNSIYPYPVSLFGGMSIENITAVKLYFEICPIEKLTLNASITWAKWTEDVGWNLTGTRTNIVQAKGSAYTHPAARYGNYFYNSWDVSDDLGWELDFGFSYEIMEGLTYSLDVGVLFTGDSFDYEKADGTRGDWGEIWSISNQLLYEF</sequence>
<comment type="caution">
    <text evidence="1">The sequence shown here is derived from an EMBL/GenBank/DDBJ whole genome shotgun (WGS) entry which is preliminary data.</text>
</comment>
<proteinExistence type="predicted"/>
<evidence type="ECO:0000313" key="1">
    <source>
        <dbReference type="EMBL" id="MBN1573704.1"/>
    </source>
</evidence>
<organism evidence="1 2">
    <name type="scientific">Candidatus Zymogenus saltonus</name>
    <dbReference type="NCBI Taxonomy" id="2844893"/>
    <lineage>
        <taxon>Bacteria</taxon>
        <taxon>Deltaproteobacteria</taxon>
        <taxon>Candidatus Zymogenia</taxon>
        <taxon>Candidatus Zymogeniales</taxon>
        <taxon>Candidatus Zymogenaceae</taxon>
        <taxon>Candidatus Zymogenus</taxon>
    </lineage>
</organism>
<reference evidence="1" key="1">
    <citation type="journal article" date="2021" name="Environ. Microbiol.">
        <title>Genomic characterization of three novel Desulfobacterota classes expand the metabolic and phylogenetic diversity of the phylum.</title>
        <authorList>
            <person name="Murphy C.L."/>
            <person name="Biggerstaff J."/>
            <person name="Eichhorn A."/>
            <person name="Ewing E."/>
            <person name="Shahan R."/>
            <person name="Soriano D."/>
            <person name="Stewart S."/>
            <person name="VanMol K."/>
            <person name="Walker R."/>
            <person name="Walters P."/>
            <person name="Elshahed M.S."/>
            <person name="Youssef N.H."/>
        </authorList>
    </citation>
    <scope>NUCLEOTIDE SEQUENCE</scope>
    <source>
        <strain evidence="1">Zod_Metabat.24</strain>
    </source>
</reference>
<reference evidence="1" key="2">
    <citation type="submission" date="2021-01" db="EMBL/GenBank/DDBJ databases">
        <authorList>
            <person name="Hahn C.R."/>
            <person name="Youssef N.H."/>
            <person name="Elshahed M."/>
        </authorList>
    </citation>
    <scope>NUCLEOTIDE SEQUENCE</scope>
    <source>
        <strain evidence="1">Zod_Metabat.24</strain>
    </source>
</reference>